<dbReference type="GO" id="GO:0004519">
    <property type="term" value="F:endonuclease activity"/>
    <property type="evidence" value="ECO:0007669"/>
    <property type="project" value="InterPro"/>
</dbReference>
<name>W4VII0_9BACI</name>
<dbReference type="EMBL" id="BAVS01000008">
    <property type="protein sequence ID" value="GAE92946.1"/>
    <property type="molecule type" value="Genomic_DNA"/>
</dbReference>
<dbReference type="GO" id="GO:0008270">
    <property type="term" value="F:zinc ion binding"/>
    <property type="evidence" value="ECO:0007669"/>
    <property type="project" value="InterPro"/>
</dbReference>
<dbReference type="AlphaFoldDB" id="W4VII0"/>
<keyword evidence="3" id="KW-1185">Reference proteome</keyword>
<dbReference type="InterPro" id="IPR003615">
    <property type="entry name" value="HNH_nuc"/>
</dbReference>
<feature type="domain" description="HNH" evidence="1">
    <location>
        <begin position="2"/>
        <end position="46"/>
    </location>
</feature>
<dbReference type="CDD" id="cd00085">
    <property type="entry name" value="HNHc"/>
    <property type="match status" value="1"/>
</dbReference>
<reference evidence="2 3" key="1">
    <citation type="journal article" date="2014" name="Genome Announc.">
        <title>Draft Genome Sequence of the Boron-Tolerant and Moderately Halotolerant Bacterium Gracilibacillus boraciitolerans JCM 21714T.</title>
        <authorList>
            <person name="Ahmed I."/>
            <person name="Oshima K."/>
            <person name="Suda W."/>
            <person name="Kitamura K."/>
            <person name="Iida T."/>
            <person name="Ohmori Y."/>
            <person name="Fujiwara T."/>
            <person name="Hattori M."/>
            <person name="Ohkuma M."/>
        </authorList>
    </citation>
    <scope>NUCLEOTIDE SEQUENCE [LARGE SCALE GENOMIC DNA]</scope>
    <source>
        <strain evidence="2 3">JCM 21714</strain>
    </source>
</reference>
<sequence length="65" mass="7399">MECGKLVYGKQVHHHHKIPIAVQPNLKLDKDNVVTVCNQCHNVLENELNVIYHHMSGSGSPPYHF</sequence>
<dbReference type="InterPro" id="IPR002711">
    <property type="entry name" value="HNH"/>
</dbReference>
<evidence type="ECO:0000313" key="3">
    <source>
        <dbReference type="Proteomes" id="UP000019102"/>
    </source>
</evidence>
<accession>W4VII0</accession>
<dbReference type="GO" id="GO:0003676">
    <property type="term" value="F:nucleic acid binding"/>
    <property type="evidence" value="ECO:0007669"/>
    <property type="project" value="InterPro"/>
</dbReference>
<gene>
    <name evidence="2" type="ORF">JCM21714_1974</name>
</gene>
<evidence type="ECO:0000313" key="2">
    <source>
        <dbReference type="EMBL" id="GAE92946.1"/>
    </source>
</evidence>
<organism evidence="2 3">
    <name type="scientific">Gracilibacillus boraciitolerans JCM 21714</name>
    <dbReference type="NCBI Taxonomy" id="1298598"/>
    <lineage>
        <taxon>Bacteria</taxon>
        <taxon>Bacillati</taxon>
        <taxon>Bacillota</taxon>
        <taxon>Bacilli</taxon>
        <taxon>Bacillales</taxon>
        <taxon>Bacillaceae</taxon>
        <taxon>Gracilibacillus</taxon>
    </lineage>
</organism>
<dbReference type="Pfam" id="PF01844">
    <property type="entry name" value="HNH"/>
    <property type="match status" value="1"/>
</dbReference>
<dbReference type="eggNOG" id="COG1403">
    <property type="taxonomic scope" value="Bacteria"/>
</dbReference>
<comment type="caution">
    <text evidence="2">The sequence shown here is derived from an EMBL/GenBank/DDBJ whole genome shotgun (WGS) entry which is preliminary data.</text>
</comment>
<evidence type="ECO:0000259" key="1">
    <source>
        <dbReference type="Pfam" id="PF01844"/>
    </source>
</evidence>
<protein>
    <recommendedName>
        <fullName evidence="1">HNH domain-containing protein</fullName>
    </recommendedName>
</protein>
<dbReference type="Proteomes" id="UP000019102">
    <property type="component" value="Unassembled WGS sequence"/>
</dbReference>
<proteinExistence type="predicted"/>
<dbReference type="STRING" id="1298598.JCM21714_1974"/>